<feature type="domain" description="D-isomer specific 2-hydroxyacid dehydrogenase NAD-binding" evidence="5">
    <location>
        <begin position="172"/>
        <end position="343"/>
    </location>
</feature>
<dbReference type="GO" id="GO:0051287">
    <property type="term" value="F:NAD binding"/>
    <property type="evidence" value="ECO:0007669"/>
    <property type="project" value="InterPro"/>
</dbReference>
<evidence type="ECO:0000256" key="3">
    <source>
        <dbReference type="RuleBase" id="RU003719"/>
    </source>
</evidence>
<sequence>MSRSGMLTARSLSARQHSRVLRRTVRKYQPSPVIARRRRVTVAFMTTQSSNQAKARILVLHNPDAPELKILDKLPEGACIVGVGRALADLHDLSEEQWQSVNVLLNCGSPVKRNLEEVWPHLSNLEWLHSTAAGVEHILFPGLVEGPVTLTNAKGSFSHSLAEYTLAACNWFAKDFPRLRAQQKARKWEPFNVEELRNRTMGVVGYGDIGQAAARIARAFGMRIIALRRNPELSDQEKQDCLTVYTPDKLNKLMGDSDYVVMALPYTQSTHHLVNAEAVNAMRPNGVLINVGRGKTLEQDAVVKALQEKRIRGAALDVFETEPLPEDSPLYELDNCLLSPHCADRTASFQYEATEQFVENLERFVKGDELFNVVDKKRGY</sequence>
<dbReference type="AlphaFoldDB" id="A0AAV1HV81"/>
<keyword evidence="2" id="KW-0520">NAD</keyword>
<comment type="similarity">
    <text evidence="3">Belongs to the D-isomer specific 2-hydroxyacid dehydrogenase family.</text>
</comment>
<dbReference type="Pfam" id="PF00389">
    <property type="entry name" value="2-Hacid_dh"/>
    <property type="match status" value="1"/>
</dbReference>
<dbReference type="InterPro" id="IPR006140">
    <property type="entry name" value="D-isomer_DH_NAD-bd"/>
</dbReference>
<dbReference type="SUPFAM" id="SSF51735">
    <property type="entry name" value="NAD(P)-binding Rossmann-fold domains"/>
    <property type="match status" value="1"/>
</dbReference>
<feature type="domain" description="D-isomer specific 2-hydroxyacid dehydrogenase catalytic" evidence="4">
    <location>
        <begin position="116"/>
        <end position="374"/>
    </location>
</feature>
<dbReference type="InterPro" id="IPR006139">
    <property type="entry name" value="D-isomer_2_OHA_DH_cat_dom"/>
</dbReference>
<dbReference type="EMBL" id="CAUYUE010000002">
    <property type="protein sequence ID" value="CAK0742205.1"/>
    <property type="molecule type" value="Genomic_DNA"/>
</dbReference>
<evidence type="ECO:0000256" key="1">
    <source>
        <dbReference type="ARBA" id="ARBA00023002"/>
    </source>
</evidence>
<reference evidence="6 7" key="1">
    <citation type="submission" date="2023-10" db="EMBL/GenBank/DDBJ databases">
        <authorList>
            <person name="Maclean D."/>
            <person name="Macfadyen A."/>
        </authorList>
    </citation>
    <scope>NUCLEOTIDE SEQUENCE [LARGE SCALE GENOMIC DNA]</scope>
</reference>
<dbReference type="PANTHER" id="PTHR43333">
    <property type="entry name" value="2-HACID_DH_C DOMAIN-CONTAINING PROTEIN"/>
    <property type="match status" value="1"/>
</dbReference>
<evidence type="ECO:0008006" key="8">
    <source>
        <dbReference type="Google" id="ProtNLM"/>
    </source>
</evidence>
<keyword evidence="1 3" id="KW-0560">Oxidoreductase</keyword>
<evidence type="ECO:0000259" key="4">
    <source>
        <dbReference type="Pfam" id="PF00389"/>
    </source>
</evidence>
<dbReference type="SUPFAM" id="SSF52283">
    <property type="entry name" value="Formate/glycerate dehydrogenase catalytic domain-like"/>
    <property type="match status" value="1"/>
</dbReference>
<dbReference type="Gene3D" id="3.40.50.720">
    <property type="entry name" value="NAD(P)-binding Rossmann-like Domain"/>
    <property type="match status" value="2"/>
</dbReference>
<evidence type="ECO:0000259" key="5">
    <source>
        <dbReference type="Pfam" id="PF02826"/>
    </source>
</evidence>
<proteinExistence type="inferred from homology"/>
<evidence type="ECO:0000313" key="6">
    <source>
        <dbReference type="EMBL" id="CAK0742205.1"/>
    </source>
</evidence>
<evidence type="ECO:0000256" key="2">
    <source>
        <dbReference type="ARBA" id="ARBA00023027"/>
    </source>
</evidence>
<comment type="caution">
    <text evidence="6">The sequence shown here is derived from an EMBL/GenBank/DDBJ whole genome shotgun (WGS) entry which is preliminary data.</text>
</comment>
<dbReference type="GO" id="GO:0016616">
    <property type="term" value="F:oxidoreductase activity, acting on the CH-OH group of donors, NAD or NADP as acceptor"/>
    <property type="evidence" value="ECO:0007669"/>
    <property type="project" value="InterPro"/>
</dbReference>
<keyword evidence="7" id="KW-1185">Reference proteome</keyword>
<dbReference type="Pfam" id="PF02826">
    <property type="entry name" value="2-Hacid_dh_C"/>
    <property type="match status" value="1"/>
</dbReference>
<protein>
    <recommendedName>
        <fullName evidence="8">D-isomer specific 2-hydroxyacid dehydrogenase NAD-binding domain-containing protein</fullName>
    </recommendedName>
</protein>
<gene>
    <name evidence="6" type="ORF">CVIRNUC_001379</name>
</gene>
<dbReference type="CDD" id="cd05300">
    <property type="entry name" value="2-Hacid_dh_1"/>
    <property type="match status" value="1"/>
</dbReference>
<dbReference type="InterPro" id="IPR036291">
    <property type="entry name" value="NAD(P)-bd_dom_sf"/>
</dbReference>
<dbReference type="PANTHER" id="PTHR43333:SF1">
    <property type="entry name" value="D-ISOMER SPECIFIC 2-HYDROXYACID DEHYDROGENASE NAD-BINDING DOMAIN-CONTAINING PROTEIN"/>
    <property type="match status" value="1"/>
</dbReference>
<dbReference type="Proteomes" id="UP001314263">
    <property type="component" value="Unassembled WGS sequence"/>
</dbReference>
<accession>A0AAV1HV81</accession>
<name>A0AAV1HV81_9CHLO</name>
<organism evidence="6 7">
    <name type="scientific">Coccomyxa viridis</name>
    <dbReference type="NCBI Taxonomy" id="1274662"/>
    <lineage>
        <taxon>Eukaryota</taxon>
        <taxon>Viridiplantae</taxon>
        <taxon>Chlorophyta</taxon>
        <taxon>core chlorophytes</taxon>
        <taxon>Trebouxiophyceae</taxon>
        <taxon>Trebouxiophyceae incertae sedis</taxon>
        <taxon>Coccomyxaceae</taxon>
        <taxon>Coccomyxa</taxon>
    </lineage>
</organism>
<evidence type="ECO:0000313" key="7">
    <source>
        <dbReference type="Proteomes" id="UP001314263"/>
    </source>
</evidence>